<feature type="transmembrane region" description="Helical" evidence="1">
    <location>
        <begin position="58"/>
        <end position="75"/>
    </location>
</feature>
<feature type="transmembrane region" description="Helical" evidence="1">
    <location>
        <begin position="214"/>
        <end position="237"/>
    </location>
</feature>
<sequence>MLIILILLIIPAFMIALAQKFPLLDRFGVVQLTFAIGFVIAAFGIFGNIDEGMTTRTSLAEISVALALPMILFASNIKKALSDAREALLAMATAVFSVILVSFVGVLIFSEQINEIWQVSGMAAGAYTGGGVNMGAIKTAINGDHDIFLSMVTYDIIFSGLYLLVILFFGQKLAGLFLRPYEGRKALEPVVTDDADPMADETARGYNRLLKVSALPGSVLSLVASVLIVGASVGISQLFSTEVAPIVIILSITTLGLLGSMIPRLHAIATSFHLGMYLIMVFCVTTATMLDISVFTNINWALGGYFTLILAGSMLLQGILCRLFNVDRDTYLIASGAAIMSVPFIPLIAGALKNREILIPGIAIAVIGYALANYMGVIVATASRSLIDTGLPF</sequence>
<feature type="transmembrane region" description="Helical" evidence="1">
    <location>
        <begin position="302"/>
        <end position="324"/>
    </location>
</feature>
<dbReference type="PANTHER" id="PTHR34289:SF8">
    <property type="entry name" value="DUF819 DOMAIN-CONTAINING PROTEIN"/>
    <property type="match status" value="1"/>
</dbReference>
<keyword evidence="1" id="KW-0812">Transmembrane</keyword>
<dbReference type="RefSeq" id="WP_068004801.1">
    <property type="nucleotide sequence ID" value="NZ_FOFM01000009.1"/>
</dbReference>
<evidence type="ECO:0000313" key="3">
    <source>
        <dbReference type="Proteomes" id="UP000076577"/>
    </source>
</evidence>
<reference evidence="2 3" key="1">
    <citation type="journal article" date="2016" name="Front. Microbiol.">
        <title>Comparative Genomic Analysis Reveals a Diverse Repertoire of Genes Involved in Prokaryote-Eukaryote Interactions within the Pseudovibrio Genus.</title>
        <authorList>
            <person name="Romano S."/>
            <person name="Fernandez-Guerra A."/>
            <person name="Reen F.J."/>
            <person name="Glockner F.O."/>
            <person name="Crowley S.P."/>
            <person name="O'Sullivan O."/>
            <person name="Cotter P.D."/>
            <person name="Adams C."/>
            <person name="Dobson A.D."/>
            <person name="O'Gara F."/>
        </authorList>
    </citation>
    <scope>NUCLEOTIDE SEQUENCE [LARGE SCALE GENOMIC DNA]</scope>
    <source>
        <strain evidence="2 3">Ad2</strain>
    </source>
</reference>
<evidence type="ECO:0000313" key="2">
    <source>
        <dbReference type="EMBL" id="KZL19854.1"/>
    </source>
</evidence>
<protein>
    <recommendedName>
        <fullName evidence="4">DUF819 family protein</fullName>
    </recommendedName>
</protein>
<dbReference type="AlphaFoldDB" id="A0A165ZFZ0"/>
<feature type="transmembrane region" description="Helical" evidence="1">
    <location>
        <begin position="331"/>
        <end position="351"/>
    </location>
</feature>
<name>A0A165ZFZ0_9HYPH</name>
<dbReference type="Proteomes" id="UP000076577">
    <property type="component" value="Unassembled WGS sequence"/>
</dbReference>
<dbReference type="InterPro" id="IPR008537">
    <property type="entry name" value="DUF819"/>
</dbReference>
<gene>
    <name evidence="2" type="ORF">PsAD2_01676</name>
</gene>
<organism evidence="2 3">
    <name type="scientific">Pseudovibrio axinellae</name>
    <dbReference type="NCBI Taxonomy" id="989403"/>
    <lineage>
        <taxon>Bacteria</taxon>
        <taxon>Pseudomonadati</taxon>
        <taxon>Pseudomonadota</taxon>
        <taxon>Alphaproteobacteria</taxon>
        <taxon>Hyphomicrobiales</taxon>
        <taxon>Stappiaceae</taxon>
        <taxon>Pseudovibrio</taxon>
    </lineage>
</organism>
<dbReference type="PANTHER" id="PTHR34289">
    <property type="entry name" value="PROTEIN, PUTATIVE (DUF819)-RELATED"/>
    <property type="match status" value="1"/>
</dbReference>
<feature type="transmembrane region" description="Helical" evidence="1">
    <location>
        <begin position="243"/>
        <end position="262"/>
    </location>
</feature>
<feature type="transmembrane region" description="Helical" evidence="1">
    <location>
        <begin position="357"/>
        <end position="380"/>
    </location>
</feature>
<dbReference type="OrthoDB" id="653763at2"/>
<evidence type="ECO:0008006" key="4">
    <source>
        <dbReference type="Google" id="ProtNLM"/>
    </source>
</evidence>
<proteinExistence type="predicted"/>
<feature type="transmembrane region" description="Helical" evidence="1">
    <location>
        <begin position="121"/>
        <end position="141"/>
    </location>
</feature>
<evidence type="ECO:0000256" key="1">
    <source>
        <dbReference type="SAM" id="Phobius"/>
    </source>
</evidence>
<keyword evidence="1" id="KW-0472">Membrane</keyword>
<feature type="transmembrane region" description="Helical" evidence="1">
    <location>
        <begin position="87"/>
        <end position="109"/>
    </location>
</feature>
<dbReference type="PATRIC" id="fig|989403.3.peg.1781"/>
<accession>A0A165ZFZ0</accession>
<dbReference type="EMBL" id="LMCB01000012">
    <property type="protein sequence ID" value="KZL19854.1"/>
    <property type="molecule type" value="Genomic_DNA"/>
</dbReference>
<dbReference type="STRING" id="989403.SAMN05421798_10988"/>
<feature type="transmembrane region" description="Helical" evidence="1">
    <location>
        <begin position="274"/>
        <end position="296"/>
    </location>
</feature>
<keyword evidence="1" id="KW-1133">Transmembrane helix</keyword>
<comment type="caution">
    <text evidence="2">The sequence shown here is derived from an EMBL/GenBank/DDBJ whole genome shotgun (WGS) entry which is preliminary data.</text>
</comment>
<feature type="transmembrane region" description="Helical" evidence="1">
    <location>
        <begin position="28"/>
        <end position="46"/>
    </location>
</feature>
<feature type="transmembrane region" description="Helical" evidence="1">
    <location>
        <begin position="147"/>
        <end position="169"/>
    </location>
</feature>
<keyword evidence="3" id="KW-1185">Reference proteome</keyword>
<dbReference type="Pfam" id="PF05684">
    <property type="entry name" value="DUF819"/>
    <property type="match status" value="1"/>
</dbReference>